<evidence type="ECO:0000259" key="1">
    <source>
        <dbReference type="Pfam" id="PF09359"/>
    </source>
</evidence>
<dbReference type="Proteomes" id="UP000593892">
    <property type="component" value="Chromosome"/>
</dbReference>
<evidence type="ECO:0000313" key="3">
    <source>
        <dbReference type="Proteomes" id="UP000593892"/>
    </source>
</evidence>
<dbReference type="RefSeq" id="WP_194449948.1">
    <property type="nucleotide sequence ID" value="NZ_CP063849.1"/>
</dbReference>
<keyword evidence="3" id="KW-1185">Reference proteome</keyword>
<protein>
    <submittedName>
        <fullName evidence="2">Polyphosphate polymerase domain-containing protein</fullName>
    </submittedName>
</protein>
<dbReference type="EMBL" id="CP063849">
    <property type="protein sequence ID" value="QOY88285.1"/>
    <property type="molecule type" value="Genomic_DNA"/>
</dbReference>
<reference evidence="2 3" key="1">
    <citation type="submission" date="2020-10" db="EMBL/GenBank/DDBJ databases">
        <title>Complete genome sequence of Paludibaculum fermentans P105T, a facultatively anaerobic acidobacterium capable of dissimilatory Fe(III) reduction.</title>
        <authorList>
            <person name="Dedysh S.N."/>
            <person name="Beletsky A.V."/>
            <person name="Kulichevskaya I.S."/>
            <person name="Mardanov A.V."/>
            <person name="Ravin N.V."/>
        </authorList>
    </citation>
    <scope>NUCLEOTIDE SEQUENCE [LARGE SCALE GENOMIC DNA]</scope>
    <source>
        <strain evidence="2 3">P105</strain>
    </source>
</reference>
<dbReference type="Gene3D" id="3.20.100.30">
    <property type="entry name" value="VTC, catalytic tunnel domain"/>
    <property type="match status" value="1"/>
</dbReference>
<dbReference type="AlphaFoldDB" id="A0A7S7SLQ5"/>
<proteinExistence type="predicted"/>
<accession>A0A7S7SLQ5</accession>
<name>A0A7S7SLQ5_PALFE</name>
<evidence type="ECO:0000313" key="2">
    <source>
        <dbReference type="EMBL" id="QOY88285.1"/>
    </source>
</evidence>
<dbReference type="InterPro" id="IPR042267">
    <property type="entry name" value="VTC_sf"/>
</dbReference>
<gene>
    <name evidence="2" type="ORF">IRI77_37070</name>
</gene>
<sequence>METMQSPSIDPGQFRRFASEIKFVIGRPLAEEVRSWARRNLMADPHGCGADQDAYTITTLYLDTEEFDVLSRTGSFARGKYRIRRYGSGRTVFLERKMKSRGLVCKKRSQIEMAEMSRLVEPEAERGWDGYWFHRRILARGLRPVCQIAYSRTARMGMTETGPIRLTLDDAVRALPAHGFAFDSRRQAVPLSEDRVVLELKYRGEVPELFQRFMADFSLNPRNSSKYRSAGKALSLGHFAAQVEEEAIGFTAGGAQCLTF</sequence>
<dbReference type="InterPro" id="IPR018966">
    <property type="entry name" value="VTC_domain"/>
</dbReference>
<dbReference type="CDD" id="cd07750">
    <property type="entry name" value="PolyPPase_VTC_like"/>
    <property type="match status" value="1"/>
</dbReference>
<organism evidence="2 3">
    <name type="scientific">Paludibaculum fermentans</name>
    <dbReference type="NCBI Taxonomy" id="1473598"/>
    <lineage>
        <taxon>Bacteria</taxon>
        <taxon>Pseudomonadati</taxon>
        <taxon>Acidobacteriota</taxon>
        <taxon>Terriglobia</taxon>
        <taxon>Bryobacterales</taxon>
        <taxon>Bryobacteraceae</taxon>
        <taxon>Paludibaculum</taxon>
    </lineage>
</organism>
<feature type="domain" description="VTC" evidence="1">
    <location>
        <begin position="19"/>
        <end position="232"/>
    </location>
</feature>
<dbReference type="KEGG" id="pfer:IRI77_37070"/>
<dbReference type="Pfam" id="PF09359">
    <property type="entry name" value="VTC"/>
    <property type="match status" value="1"/>
</dbReference>
<dbReference type="GO" id="GO:0006799">
    <property type="term" value="P:polyphosphate biosynthetic process"/>
    <property type="evidence" value="ECO:0007669"/>
    <property type="project" value="UniProtKB-ARBA"/>
</dbReference>